<evidence type="ECO:0000259" key="1">
    <source>
        <dbReference type="Pfam" id="PF00501"/>
    </source>
</evidence>
<dbReference type="SUPFAM" id="SSF56801">
    <property type="entry name" value="Acetyl-CoA synthetase-like"/>
    <property type="match status" value="1"/>
</dbReference>
<dbReference type="PANTHER" id="PTHR43845:SF1">
    <property type="entry name" value="BLR5969 PROTEIN"/>
    <property type="match status" value="1"/>
</dbReference>
<gene>
    <name evidence="2" type="ORF">D3H35_07895</name>
</gene>
<dbReference type="InterPro" id="IPR045851">
    <property type="entry name" value="AMP-bd_C_sf"/>
</dbReference>
<name>A0A398CNI2_9BACL</name>
<dbReference type="Gene3D" id="3.30.300.30">
    <property type="match status" value="1"/>
</dbReference>
<dbReference type="PANTHER" id="PTHR43845">
    <property type="entry name" value="BLR5969 PROTEIN"/>
    <property type="match status" value="1"/>
</dbReference>
<dbReference type="InterPro" id="IPR000873">
    <property type="entry name" value="AMP-dep_synth/lig_dom"/>
</dbReference>
<reference evidence="2 3" key="1">
    <citation type="submission" date="2018-09" db="EMBL/GenBank/DDBJ databases">
        <title>Cohnella cavernae sp. nov., isolated from a karst cave.</title>
        <authorList>
            <person name="Zhu H."/>
        </authorList>
    </citation>
    <scope>NUCLEOTIDE SEQUENCE [LARGE SCALE GENOMIC DNA]</scope>
    <source>
        <strain evidence="2 3">K2E09-144</strain>
    </source>
</reference>
<protein>
    <submittedName>
        <fullName evidence="2">Phenylacetate--CoA ligase family protein</fullName>
    </submittedName>
</protein>
<keyword evidence="2" id="KW-0436">Ligase</keyword>
<dbReference type="EMBL" id="QXJM01000029">
    <property type="protein sequence ID" value="RIE03882.1"/>
    <property type="molecule type" value="Genomic_DNA"/>
</dbReference>
<accession>A0A398CNI2</accession>
<dbReference type="OrthoDB" id="580775at2"/>
<proteinExistence type="predicted"/>
<comment type="caution">
    <text evidence="2">The sequence shown here is derived from an EMBL/GenBank/DDBJ whole genome shotgun (WGS) entry which is preliminary data.</text>
</comment>
<dbReference type="Gene3D" id="3.40.50.12780">
    <property type="entry name" value="N-terminal domain of ligase-like"/>
    <property type="match status" value="1"/>
</dbReference>
<sequence length="448" mass="50958">MKTQSHKMSVSIDEHQSHLERLIPFFTRLDEEGTTIEKLPQERREQYQLEAVNLTLEHIWSHNEFYRTALEEAGFAEPRIDSLEQLSTVPLLNKDVIRGDKRKLLCVEPKQIGQVHLTSGTSGKPIYTSYTLADQYVYDLLPKYLELFTEKEEDVAAIALPYEFALPGLGFQRLYQFAFGTAVLSLGKGGYMAPVDKSLALMKEYEATVLATTPSYAALLAEESERIGFRLGEDIKLRRIMLTGEGCSHTFRKRLEKAWGCEVSFFYGSTECGVVAVECKEHNGYHIMEGHVKVEIVDPASGAPLGYSQTGEIVVTTLLREGMPMVRYRSGDIGYLQKSQCACGIRMDVLQLRGRMENMINLNGDDYSPFLLEHFLMEVPDVGMWYHFILEQGRLTIEAEPYRTKLTDSQLAEKIRAHMSNRTGVDCHVEIKRDLPRTFGKATRVFVR</sequence>
<keyword evidence="3" id="KW-1185">Reference proteome</keyword>
<dbReference type="Pfam" id="PF00501">
    <property type="entry name" value="AMP-binding"/>
    <property type="match status" value="1"/>
</dbReference>
<organism evidence="2 3">
    <name type="scientific">Cohnella faecalis</name>
    <dbReference type="NCBI Taxonomy" id="2315694"/>
    <lineage>
        <taxon>Bacteria</taxon>
        <taxon>Bacillati</taxon>
        <taxon>Bacillota</taxon>
        <taxon>Bacilli</taxon>
        <taxon>Bacillales</taxon>
        <taxon>Paenibacillaceae</taxon>
        <taxon>Cohnella</taxon>
    </lineage>
</organism>
<dbReference type="GO" id="GO:0016874">
    <property type="term" value="F:ligase activity"/>
    <property type="evidence" value="ECO:0007669"/>
    <property type="project" value="UniProtKB-KW"/>
</dbReference>
<dbReference type="Proteomes" id="UP000266340">
    <property type="component" value="Unassembled WGS sequence"/>
</dbReference>
<dbReference type="RefSeq" id="WP_119148558.1">
    <property type="nucleotide sequence ID" value="NZ_JBHSOV010000006.1"/>
</dbReference>
<evidence type="ECO:0000313" key="3">
    <source>
        <dbReference type="Proteomes" id="UP000266340"/>
    </source>
</evidence>
<feature type="domain" description="AMP-dependent synthetase/ligase" evidence="1">
    <location>
        <begin position="101"/>
        <end position="316"/>
    </location>
</feature>
<dbReference type="InterPro" id="IPR042099">
    <property type="entry name" value="ANL_N_sf"/>
</dbReference>
<dbReference type="AlphaFoldDB" id="A0A398CNI2"/>
<evidence type="ECO:0000313" key="2">
    <source>
        <dbReference type="EMBL" id="RIE03882.1"/>
    </source>
</evidence>